<evidence type="ECO:0000256" key="1">
    <source>
        <dbReference type="SAM" id="MobiDB-lite"/>
    </source>
</evidence>
<feature type="compositionally biased region" description="Basic and acidic residues" evidence="1">
    <location>
        <begin position="1530"/>
        <end position="1551"/>
    </location>
</feature>
<feature type="compositionally biased region" description="Low complexity" evidence="1">
    <location>
        <begin position="792"/>
        <end position="803"/>
    </location>
</feature>
<comment type="caution">
    <text evidence="2">The sequence shown here is derived from an EMBL/GenBank/DDBJ whole genome shotgun (WGS) entry which is preliminary data.</text>
</comment>
<feature type="compositionally biased region" description="Polar residues" evidence="1">
    <location>
        <begin position="648"/>
        <end position="659"/>
    </location>
</feature>
<evidence type="ECO:0000313" key="2">
    <source>
        <dbReference type="EMBL" id="OMJ20185.1"/>
    </source>
</evidence>
<feature type="region of interest" description="Disordered" evidence="1">
    <location>
        <begin position="1657"/>
        <end position="1676"/>
    </location>
</feature>
<gene>
    <name evidence="2" type="ORF">AYI69_g6314</name>
</gene>
<organism evidence="2 3">
    <name type="scientific">Smittium culicis</name>
    <dbReference type="NCBI Taxonomy" id="133412"/>
    <lineage>
        <taxon>Eukaryota</taxon>
        <taxon>Fungi</taxon>
        <taxon>Fungi incertae sedis</taxon>
        <taxon>Zoopagomycota</taxon>
        <taxon>Kickxellomycotina</taxon>
        <taxon>Harpellomycetes</taxon>
        <taxon>Harpellales</taxon>
        <taxon>Legeriomycetaceae</taxon>
        <taxon>Smittium</taxon>
    </lineage>
</organism>
<feature type="region of interest" description="Disordered" evidence="1">
    <location>
        <begin position="1018"/>
        <end position="1091"/>
    </location>
</feature>
<dbReference type="EMBL" id="LSSM01002824">
    <property type="protein sequence ID" value="OMJ20185.1"/>
    <property type="molecule type" value="Genomic_DNA"/>
</dbReference>
<feature type="compositionally biased region" description="Polar residues" evidence="1">
    <location>
        <begin position="1626"/>
        <end position="1637"/>
    </location>
</feature>
<feature type="compositionally biased region" description="Low complexity" evidence="1">
    <location>
        <begin position="1658"/>
        <end position="1676"/>
    </location>
</feature>
<name>A0A1R1Y012_9FUNG</name>
<keyword evidence="3" id="KW-1185">Reference proteome</keyword>
<feature type="region of interest" description="Disordered" evidence="1">
    <location>
        <begin position="1586"/>
        <end position="1637"/>
    </location>
</feature>
<feature type="compositionally biased region" description="Acidic residues" evidence="1">
    <location>
        <begin position="1061"/>
        <end position="1070"/>
    </location>
</feature>
<feature type="compositionally biased region" description="Basic and acidic residues" evidence="1">
    <location>
        <begin position="1027"/>
        <end position="1039"/>
    </location>
</feature>
<feature type="region of interest" description="Disordered" evidence="1">
    <location>
        <begin position="648"/>
        <end position="667"/>
    </location>
</feature>
<dbReference type="OrthoDB" id="10358291at2759"/>
<feature type="compositionally biased region" description="Polar residues" evidence="1">
    <location>
        <begin position="78"/>
        <end position="99"/>
    </location>
</feature>
<protein>
    <submittedName>
        <fullName evidence="2">Uncharacterized protein</fullName>
    </submittedName>
</protein>
<feature type="region of interest" description="Disordered" evidence="1">
    <location>
        <begin position="792"/>
        <end position="821"/>
    </location>
</feature>
<feature type="compositionally biased region" description="Polar residues" evidence="1">
    <location>
        <begin position="1076"/>
        <end position="1091"/>
    </location>
</feature>
<feature type="compositionally biased region" description="Polar residues" evidence="1">
    <location>
        <begin position="1552"/>
        <end position="1564"/>
    </location>
</feature>
<accession>A0A1R1Y012</accession>
<reference evidence="3" key="1">
    <citation type="submission" date="2017-01" db="EMBL/GenBank/DDBJ databases">
        <authorList>
            <person name="Wang Y."/>
            <person name="White M."/>
            <person name="Kvist S."/>
            <person name="Moncalvo J.-M."/>
        </authorList>
    </citation>
    <scope>NUCLEOTIDE SEQUENCE [LARGE SCALE GENOMIC DNA]</scope>
    <source>
        <strain evidence="3">ID-206-W2</strain>
    </source>
</reference>
<feature type="compositionally biased region" description="Polar residues" evidence="1">
    <location>
        <begin position="1586"/>
        <end position="1598"/>
    </location>
</feature>
<proteinExistence type="predicted"/>
<dbReference type="Proteomes" id="UP000187429">
    <property type="component" value="Unassembled WGS sequence"/>
</dbReference>
<sequence>MTSFRRNSEASIYNHKLSGVSEEKRLSLLKRVNLNFDFSTGSKKSSIESRKRGLVDALNAKGKENATNTLIDMGNGVDRSQASKRNSSESSVKLSTRNLKQSKTAYEKQLYFSSKYYRSDIMQSDDDNDINKNRKETYVKKNAPKDKQKRPINRKNLTIKKINDFQIIPQELDEFLARSPIQKLPVKIKPKKIRRGTEQRQSKKGFLGLVSRKLLGLEKQKSSVTIENDAITARESSFLGYFGDGNAQAISKLTGIPEQIIIEKKRYSKKKILPKNSFQNNDSFSSGDDSIISRKSKKNLDRLSKLISIKSDVITSPRFSWYIDDHCSINSGFQKTKEPSSKIDSNDLQLRKSDIPNSESSIISSSSRFDNINNISASNKKRMPSHGSKVPKSDLRKSAISNFSKKNAEIGTIDYSASINPSSLEERGLNNEIESISTDKHFFYEERNVKYRQDQSNYPGAITTKKGMEGLLEFRPNKKAHNINFNNYNRHVSFTLYEKNKRISLLPNLIYKRYSLDSVIRKNDEIHRHDYERYTKNLFLGKNVPSTAPDFISTKKIHEMKFGPQKLTHIKKFNNEKSKYSENYKSEDVSSKVSRDNIMDKNSSLLSMVEKVLEDPTFNGTKNLQGNIPRNIDRINMNSRRSYMNESFSSLNSRGSVKQTGKEVEISTTNSSVENMSSYGENDYFDPPKAQLKSSVLNNYHIGEKSKSKMANSLKYEDTSGTDESELYARGKNTYKFSQNLEPVESTLAKKKPVLLEGIFSILDSKTETLSNEILSNSCDISDNKQKFSNYRANNHNSNSSSDSDADLSKKNTPSTKLGDDHVEEIGSETYFSSPNSSLNEKSISGKNLESDVSIKYSDNPDPPIKITAKNISSNGDYYLENGSPSTPYINGTFIKSGYQSYEQDDDYLITLRENGANLDDSSDSIYYKIDRKMQEEFYRNREQYKALNVALNIQDMLNFNEMIYKLDLANDEQNIKLVNQKLKLLVSLYANEMYIYEISSQKPPQIEEAYRYKNTSYNSPKQRNFSGHEKEAKEKQYRDQTTSSKSKRYKNNQMMSQGGEESELDESHDDDAGYFSNTSQKSDVTYKSNTESDSSESLRLLHVYSNQDLNKDIKIIESDFSSNEVINLDLLKACFLSAKIFLVNKIETEFVQFYRSGMYNNINDFVIREASEFISIDNAFESYNQNLAFKIVSSFDVQYSSIFSYSIKNSDGDYNSRETVEHTSGSENQLVLGSSGVENRNRLKKDIESEYFPDDHNILQFVGVKKPVIRILTPPFIDSSPQQSSFYKELGSRPHSSAQHQSYRAPEYFLNSEEVNSHHDLVDSDYSIPAKKPGSMNVKQVKFKSTNFITVYEYNVYTESDNSDYSDYSSISSEEFLLSTDESDYDEDFVYENDEDYSESYEESEGDHESGPETYVFEQEDSEYEQIDVDNQIPISNIIPTQAEYNKIGPDRSTNDAEGFCGAESDSARSSGIFEYGTSRKSDNCNKTIMLNSDNINIQITKPKMVLISEDNLISPRSSEETENFITERKNSLLNDRTHPSMKAEVKDDNVSSQNKISGGYSNISITDSSLSQKAEEPINTQVSILGQSDILPQTGGQELENSTSENNESDSSSDNTDEKRLSSEENSISKKPQKNDLSSYKLVRINSISSHKLKNRSNSNLLGSKSNLSNPNLKNESRHIIRRASKEEFDEYYSDFSSSDDDFISSRATINRYNMSNYQIFERNSVVPAGEKIQVSALESRKNNPDIASRLLDDFEMQIFELKESLARS</sequence>
<evidence type="ECO:0000313" key="3">
    <source>
        <dbReference type="Proteomes" id="UP000187429"/>
    </source>
</evidence>
<feature type="region of interest" description="Disordered" evidence="1">
    <location>
        <begin position="69"/>
        <end position="99"/>
    </location>
</feature>
<feature type="region of interest" description="Disordered" evidence="1">
    <location>
        <begin position="1530"/>
        <end position="1564"/>
    </location>
</feature>
<feature type="compositionally biased region" description="Low complexity" evidence="1">
    <location>
        <begin position="1602"/>
        <end position="1616"/>
    </location>
</feature>